<comment type="caution">
    <text evidence="2">The sequence shown here is derived from an EMBL/GenBank/DDBJ whole genome shotgun (WGS) entry which is preliminary data.</text>
</comment>
<gene>
    <name evidence="2" type="ORF">COLAER_01194</name>
</gene>
<evidence type="ECO:0000313" key="3">
    <source>
        <dbReference type="Proteomes" id="UP000002979"/>
    </source>
</evidence>
<dbReference type="AlphaFoldDB" id="A4E9U0"/>
<dbReference type="Proteomes" id="UP000002979">
    <property type="component" value="Unassembled WGS sequence"/>
</dbReference>
<evidence type="ECO:0000256" key="1">
    <source>
        <dbReference type="SAM" id="MobiDB-lite"/>
    </source>
</evidence>
<organism evidence="2 3">
    <name type="scientific">Collinsella aerofaciens (strain ATCC 25986 / DSM 3979 / JCM 10188 / KCTC 3647 / NCTC 11838 / VPI 1003)</name>
    <dbReference type="NCBI Taxonomy" id="411903"/>
    <lineage>
        <taxon>Bacteria</taxon>
        <taxon>Bacillati</taxon>
        <taxon>Actinomycetota</taxon>
        <taxon>Coriobacteriia</taxon>
        <taxon>Coriobacteriales</taxon>
        <taxon>Coriobacteriaceae</taxon>
        <taxon>Collinsella</taxon>
    </lineage>
</organism>
<proteinExistence type="predicted"/>
<reference evidence="2 3" key="2">
    <citation type="submission" date="2007-04" db="EMBL/GenBank/DDBJ databases">
        <authorList>
            <person name="Fulton L."/>
            <person name="Clifton S."/>
            <person name="Fulton B."/>
            <person name="Xu J."/>
            <person name="Minx P."/>
            <person name="Mardis E.R."/>
            <person name="Wilson R.K."/>
        </authorList>
    </citation>
    <scope>NUCLEOTIDE SEQUENCE [LARGE SCALE GENOMIC DNA]</scope>
    <source>
        <strain evidence="3">ATCC 25986 / DSM 3979 / JCM 10188 / KCTC 3647 / NCTC 11838 / VPI 1003</strain>
    </source>
</reference>
<feature type="compositionally biased region" description="Basic and acidic residues" evidence="1">
    <location>
        <begin position="11"/>
        <end position="21"/>
    </location>
</feature>
<protein>
    <submittedName>
        <fullName evidence="2">Uncharacterized protein</fullName>
    </submittedName>
</protein>
<feature type="region of interest" description="Disordered" evidence="1">
    <location>
        <begin position="1"/>
        <end position="59"/>
    </location>
</feature>
<name>A4E9U0_COLAA</name>
<accession>A4E9U0</accession>
<sequence>MNAAQRGNAIEQDRNAGEAARKQVGGLNERLDQECLENGGNRDRHGSNSAADDGEAAEYEHSVRELIDGVRHAGSFRRQM</sequence>
<dbReference type="EMBL" id="AAVN02000004">
    <property type="protein sequence ID" value="EBA39608.1"/>
    <property type="molecule type" value="Genomic_DNA"/>
</dbReference>
<evidence type="ECO:0000313" key="2">
    <source>
        <dbReference type="EMBL" id="EBA39608.1"/>
    </source>
</evidence>
<reference evidence="2 3" key="1">
    <citation type="submission" date="2007-01" db="EMBL/GenBank/DDBJ databases">
        <title>Draft genome sequence of Collinsella aerofaciens (ATCC 25986).</title>
        <authorList>
            <person name="Sudarsanam P."/>
            <person name="Ley R."/>
            <person name="Guruge J."/>
            <person name="Turnbaugh P.J."/>
            <person name="Mahowald M."/>
            <person name="Liep D."/>
            <person name="Gordon J."/>
        </authorList>
    </citation>
    <scope>NUCLEOTIDE SEQUENCE [LARGE SCALE GENOMIC DNA]</scope>
    <source>
        <strain evidence="3">ATCC 25986 / DSM 3979 / JCM 10188 / KCTC 3647 / NCTC 11838 / VPI 1003</strain>
    </source>
</reference>